<dbReference type="UniPathway" id="UPA00277">
    <property type="reaction ID" value="UER00407"/>
</dbReference>
<keyword evidence="8 15" id="KW-0547">Nucleotide-binding</keyword>
<evidence type="ECO:0000256" key="13">
    <source>
        <dbReference type="ARBA" id="ARBA00047880"/>
    </source>
</evidence>
<comment type="similarity">
    <text evidence="15">Belongs to the ribF family.</text>
</comment>
<dbReference type="PANTHER" id="PTHR22749:SF6">
    <property type="entry name" value="RIBOFLAVIN KINASE"/>
    <property type="match status" value="1"/>
</dbReference>
<proteinExistence type="inferred from homology"/>
<dbReference type="EC" id="2.7.1.26" evidence="15"/>
<dbReference type="UniPathway" id="UPA00276">
    <property type="reaction ID" value="UER00406"/>
</dbReference>
<dbReference type="EC" id="2.7.7.2" evidence="15"/>
<evidence type="ECO:0000313" key="17">
    <source>
        <dbReference type="EMBL" id="RJP58905.1"/>
    </source>
</evidence>
<evidence type="ECO:0000256" key="11">
    <source>
        <dbReference type="ARBA" id="ARBA00022840"/>
    </source>
</evidence>
<dbReference type="SUPFAM" id="SSF52374">
    <property type="entry name" value="Nucleotidylyl transferase"/>
    <property type="match status" value="1"/>
</dbReference>
<evidence type="ECO:0000259" key="16">
    <source>
        <dbReference type="SMART" id="SM00904"/>
    </source>
</evidence>
<gene>
    <name evidence="17" type="ORF">C4541_07245</name>
</gene>
<evidence type="ECO:0000256" key="8">
    <source>
        <dbReference type="ARBA" id="ARBA00022741"/>
    </source>
</evidence>
<dbReference type="AlphaFoldDB" id="A0A3A4QYD5"/>
<comment type="catalytic activity">
    <reaction evidence="13 15">
        <text>riboflavin + ATP = FMN + ADP + H(+)</text>
        <dbReference type="Rhea" id="RHEA:14357"/>
        <dbReference type="ChEBI" id="CHEBI:15378"/>
        <dbReference type="ChEBI" id="CHEBI:30616"/>
        <dbReference type="ChEBI" id="CHEBI:57986"/>
        <dbReference type="ChEBI" id="CHEBI:58210"/>
        <dbReference type="ChEBI" id="CHEBI:456216"/>
        <dbReference type="EC" id="2.7.1.26"/>
    </reaction>
</comment>
<evidence type="ECO:0000256" key="9">
    <source>
        <dbReference type="ARBA" id="ARBA00022777"/>
    </source>
</evidence>
<keyword evidence="10 15" id="KW-0274">FAD</keyword>
<dbReference type="GO" id="GO:0009231">
    <property type="term" value="P:riboflavin biosynthetic process"/>
    <property type="evidence" value="ECO:0007669"/>
    <property type="project" value="InterPro"/>
</dbReference>
<dbReference type="PIRSF" id="PIRSF004491">
    <property type="entry name" value="FAD_Synth"/>
    <property type="match status" value="1"/>
</dbReference>
<dbReference type="InterPro" id="IPR015864">
    <property type="entry name" value="FAD_synthase"/>
</dbReference>
<dbReference type="Gene3D" id="2.40.30.30">
    <property type="entry name" value="Riboflavin kinase-like"/>
    <property type="match status" value="1"/>
</dbReference>
<dbReference type="SMART" id="SM00904">
    <property type="entry name" value="Flavokinase"/>
    <property type="match status" value="1"/>
</dbReference>
<evidence type="ECO:0000256" key="4">
    <source>
        <dbReference type="ARBA" id="ARBA00022630"/>
    </source>
</evidence>
<dbReference type="FunFam" id="3.40.50.620:FF:000021">
    <property type="entry name" value="Riboflavin biosynthesis protein"/>
    <property type="match status" value="1"/>
</dbReference>
<keyword evidence="4 15" id="KW-0285">Flavoprotein</keyword>
<dbReference type="NCBIfam" id="TIGR00083">
    <property type="entry name" value="ribF"/>
    <property type="match status" value="1"/>
</dbReference>
<feature type="domain" description="Riboflavin kinase" evidence="16">
    <location>
        <begin position="182"/>
        <end position="308"/>
    </location>
</feature>
<comment type="pathway">
    <text evidence="2 15">Cofactor biosynthesis; FAD biosynthesis; FAD from FMN: step 1/1.</text>
</comment>
<dbReference type="InterPro" id="IPR023468">
    <property type="entry name" value="Riboflavin_kinase"/>
</dbReference>
<dbReference type="InterPro" id="IPR014729">
    <property type="entry name" value="Rossmann-like_a/b/a_fold"/>
</dbReference>
<dbReference type="SUPFAM" id="SSF82114">
    <property type="entry name" value="Riboflavin kinase-like"/>
    <property type="match status" value="1"/>
</dbReference>
<keyword evidence="11 15" id="KW-0067">ATP-binding</keyword>
<dbReference type="CDD" id="cd02064">
    <property type="entry name" value="FAD_synthetase_N"/>
    <property type="match status" value="1"/>
</dbReference>
<reference evidence="17 18" key="1">
    <citation type="journal article" date="2017" name="ISME J.">
        <title>Energy and carbon metabolisms in a deep terrestrial subsurface fluid microbial community.</title>
        <authorList>
            <person name="Momper L."/>
            <person name="Jungbluth S.P."/>
            <person name="Lee M.D."/>
            <person name="Amend J.P."/>
        </authorList>
    </citation>
    <scope>NUCLEOTIDE SEQUENCE [LARGE SCALE GENOMIC DNA]</scope>
    <source>
        <strain evidence="17">SURF_26</strain>
    </source>
</reference>
<evidence type="ECO:0000256" key="2">
    <source>
        <dbReference type="ARBA" id="ARBA00004726"/>
    </source>
</evidence>
<dbReference type="PANTHER" id="PTHR22749">
    <property type="entry name" value="RIBOFLAVIN KINASE/FMN ADENYLYLTRANSFERASE"/>
    <property type="match status" value="1"/>
</dbReference>
<dbReference type="GO" id="GO:0008531">
    <property type="term" value="F:riboflavin kinase activity"/>
    <property type="evidence" value="ECO:0007669"/>
    <property type="project" value="UniProtKB-UniRule"/>
</dbReference>
<dbReference type="GO" id="GO:0009398">
    <property type="term" value="P:FMN biosynthetic process"/>
    <property type="evidence" value="ECO:0007669"/>
    <property type="project" value="UniProtKB-UniRule"/>
</dbReference>
<keyword evidence="9 15" id="KW-0418">Kinase</keyword>
<evidence type="ECO:0000256" key="7">
    <source>
        <dbReference type="ARBA" id="ARBA00022695"/>
    </source>
</evidence>
<dbReference type="EMBL" id="QZJZ01000059">
    <property type="protein sequence ID" value="RJP58905.1"/>
    <property type="molecule type" value="Genomic_DNA"/>
</dbReference>
<accession>A0A3A4QYD5</accession>
<organism evidence="17 18">
    <name type="scientific">Candidatus Auribacter fodinae</name>
    <dbReference type="NCBI Taxonomy" id="2093366"/>
    <lineage>
        <taxon>Bacteria</taxon>
        <taxon>Pseudomonadati</taxon>
        <taxon>Candidatus Auribacterota</taxon>
        <taxon>Candidatus Auribacteria</taxon>
        <taxon>Candidatus Auribacterales</taxon>
        <taxon>Candidatus Auribacteraceae</taxon>
        <taxon>Candidatus Auribacter</taxon>
    </lineage>
</organism>
<evidence type="ECO:0000256" key="10">
    <source>
        <dbReference type="ARBA" id="ARBA00022827"/>
    </source>
</evidence>
<dbReference type="Pfam" id="PF01687">
    <property type="entry name" value="Flavokinase"/>
    <property type="match status" value="1"/>
</dbReference>
<dbReference type="InterPro" id="IPR002606">
    <property type="entry name" value="Riboflavin_kinase_bac"/>
</dbReference>
<dbReference type="Gene3D" id="3.40.50.620">
    <property type="entry name" value="HUPs"/>
    <property type="match status" value="1"/>
</dbReference>
<evidence type="ECO:0000256" key="1">
    <source>
        <dbReference type="ARBA" id="ARBA00002121"/>
    </source>
</evidence>
<dbReference type="NCBIfam" id="NF004162">
    <property type="entry name" value="PRK05627.1-5"/>
    <property type="match status" value="1"/>
</dbReference>
<evidence type="ECO:0000256" key="12">
    <source>
        <dbReference type="ARBA" id="ARBA00023268"/>
    </source>
</evidence>
<dbReference type="GO" id="GO:0005524">
    <property type="term" value="F:ATP binding"/>
    <property type="evidence" value="ECO:0007669"/>
    <property type="project" value="UniProtKB-UniRule"/>
</dbReference>
<evidence type="ECO:0000256" key="14">
    <source>
        <dbReference type="ARBA" id="ARBA00049494"/>
    </source>
</evidence>
<dbReference type="Pfam" id="PF06574">
    <property type="entry name" value="FAD_syn"/>
    <property type="match status" value="1"/>
</dbReference>
<comment type="caution">
    <text evidence="17">The sequence shown here is derived from an EMBL/GenBank/DDBJ whole genome shotgun (WGS) entry which is preliminary data.</text>
</comment>
<dbReference type="InterPro" id="IPR023465">
    <property type="entry name" value="Riboflavin_kinase_dom_sf"/>
</dbReference>
<name>A0A3A4QYD5_9BACT</name>
<dbReference type="GO" id="GO:0006747">
    <property type="term" value="P:FAD biosynthetic process"/>
    <property type="evidence" value="ECO:0007669"/>
    <property type="project" value="UniProtKB-UniRule"/>
</dbReference>
<evidence type="ECO:0000256" key="3">
    <source>
        <dbReference type="ARBA" id="ARBA00005201"/>
    </source>
</evidence>
<dbReference type="Proteomes" id="UP000266426">
    <property type="component" value="Unassembled WGS sequence"/>
</dbReference>
<comment type="pathway">
    <text evidence="3 15">Cofactor biosynthesis; FMN biosynthesis; FMN from riboflavin (ATP route): step 1/1.</text>
</comment>
<comment type="catalytic activity">
    <reaction evidence="14 15">
        <text>FMN + ATP + H(+) = FAD + diphosphate</text>
        <dbReference type="Rhea" id="RHEA:17237"/>
        <dbReference type="ChEBI" id="CHEBI:15378"/>
        <dbReference type="ChEBI" id="CHEBI:30616"/>
        <dbReference type="ChEBI" id="CHEBI:33019"/>
        <dbReference type="ChEBI" id="CHEBI:57692"/>
        <dbReference type="ChEBI" id="CHEBI:58210"/>
        <dbReference type="EC" id="2.7.7.2"/>
    </reaction>
</comment>
<evidence type="ECO:0000256" key="15">
    <source>
        <dbReference type="PIRNR" id="PIRNR004491"/>
    </source>
</evidence>
<keyword evidence="12" id="KW-0511">Multifunctional enzyme</keyword>
<keyword evidence="7 15" id="KW-0548">Nucleotidyltransferase</keyword>
<sequence>MIIIKTLPLEKPIQSAYVTLGVFDGVHVGHKKVIETLVSDAQSNSGKSVVITFDPHPREILEPYSAPPLLTSTAHKLNLFAQLGVDYCIIIPFTQEFAQLSPGKFINQYLLKNVEIAEICVGYDSSFGKNKTGTLNMLRTLGIEKGFSVKDIPPVKVDDLIVSSTMVRQLAIAGELESVEAMLDRKYSLWGTVVSGDTIGRKIGYPTANIDPHHEAIPPSGVYITEVKIDGLTYQGIMNIGYRPTFFQGPALKSTVEVHLLDFTRDIYGKDIEIIFLKKIREERRYPTQALLIEQIQRDEQKARKYFNGIYKFEKEAH</sequence>
<dbReference type="NCBIfam" id="NF004160">
    <property type="entry name" value="PRK05627.1-3"/>
    <property type="match status" value="1"/>
</dbReference>
<comment type="function">
    <text evidence="1">Catalyzes the phosphorylation of riboflavin to FMN followed by the adenylation of FMN to FAD.</text>
</comment>
<evidence type="ECO:0000313" key="18">
    <source>
        <dbReference type="Proteomes" id="UP000266426"/>
    </source>
</evidence>
<keyword evidence="5 15" id="KW-0288">FMN</keyword>
<evidence type="ECO:0000256" key="6">
    <source>
        <dbReference type="ARBA" id="ARBA00022679"/>
    </source>
</evidence>
<keyword evidence="6 15" id="KW-0808">Transferase</keyword>
<dbReference type="GO" id="GO:0003919">
    <property type="term" value="F:FMN adenylyltransferase activity"/>
    <property type="evidence" value="ECO:0007669"/>
    <property type="project" value="UniProtKB-UniRule"/>
</dbReference>
<evidence type="ECO:0000256" key="5">
    <source>
        <dbReference type="ARBA" id="ARBA00022643"/>
    </source>
</evidence>
<dbReference type="InterPro" id="IPR015865">
    <property type="entry name" value="Riboflavin_kinase_bac/euk"/>
</dbReference>
<protein>
    <recommendedName>
        <fullName evidence="15">Riboflavin biosynthesis protein</fullName>
    </recommendedName>
    <domain>
        <recommendedName>
            <fullName evidence="15">Riboflavin kinase</fullName>
            <ecNumber evidence="15">2.7.1.26</ecNumber>
        </recommendedName>
        <alternativeName>
            <fullName evidence="15">Flavokinase</fullName>
        </alternativeName>
    </domain>
    <domain>
        <recommendedName>
            <fullName evidence="15">FMN adenylyltransferase</fullName>
            <ecNumber evidence="15">2.7.7.2</ecNumber>
        </recommendedName>
        <alternativeName>
            <fullName evidence="15">FAD pyrophosphorylase</fullName>
        </alternativeName>
        <alternativeName>
            <fullName evidence="15">FAD synthase</fullName>
        </alternativeName>
    </domain>
</protein>